<dbReference type="AlphaFoldDB" id="A0A1W1X8F1"/>
<keyword evidence="1" id="KW-0812">Transmembrane</keyword>
<dbReference type="Proteomes" id="UP000192468">
    <property type="component" value="Unassembled WGS sequence"/>
</dbReference>
<dbReference type="STRING" id="1121291.SAMN02745134_00931"/>
<feature type="transmembrane region" description="Helical" evidence="1">
    <location>
        <begin position="152"/>
        <end position="173"/>
    </location>
</feature>
<evidence type="ECO:0000313" key="3">
    <source>
        <dbReference type="Proteomes" id="UP000192468"/>
    </source>
</evidence>
<accession>A0A1W1X8F1</accession>
<feature type="transmembrane region" description="Helical" evidence="1">
    <location>
        <begin position="246"/>
        <end position="267"/>
    </location>
</feature>
<keyword evidence="1" id="KW-0472">Membrane</keyword>
<feature type="transmembrane region" description="Helical" evidence="1">
    <location>
        <begin position="51"/>
        <end position="70"/>
    </location>
</feature>
<organism evidence="2 3">
    <name type="scientific">Clostridium acidisoli DSM 12555</name>
    <dbReference type="NCBI Taxonomy" id="1121291"/>
    <lineage>
        <taxon>Bacteria</taxon>
        <taxon>Bacillati</taxon>
        <taxon>Bacillota</taxon>
        <taxon>Clostridia</taxon>
        <taxon>Eubacteriales</taxon>
        <taxon>Clostridiaceae</taxon>
        <taxon>Clostridium</taxon>
    </lineage>
</organism>
<feature type="transmembrane region" description="Helical" evidence="1">
    <location>
        <begin position="114"/>
        <end position="131"/>
    </location>
</feature>
<sequence length="278" mass="31299">MKCINKMKYIIIVAFCSILDMSFHVMTSKISTIPNISNFSILTKVIGVTQSAILWILIAFSSVAYVFYLYKNKLPGVNNTLKGLRYGSTISLLWLFGMIEGVSLVGNTLIHETVMGLCDAFPIIVMGLLLCKFTTERTAIKQKNNSFNPCTILLSVFIFSIVFLVGRYLFYFTRIIESGYETRPYSTFIWTFLMGLCIGVTYISLGKSTQSSSIILSSVKFGATIFGINWSVFLVFMPIIYEGTLIKFIIRCTIDIILVILGYYISASLEKLITKKML</sequence>
<evidence type="ECO:0000313" key="2">
    <source>
        <dbReference type="EMBL" id="SMC19771.1"/>
    </source>
</evidence>
<evidence type="ECO:0000256" key="1">
    <source>
        <dbReference type="SAM" id="Phobius"/>
    </source>
</evidence>
<keyword evidence="3" id="KW-1185">Reference proteome</keyword>
<keyword evidence="1" id="KW-1133">Transmembrane helix</keyword>
<feature type="transmembrane region" description="Helical" evidence="1">
    <location>
        <begin position="90"/>
        <end position="108"/>
    </location>
</feature>
<reference evidence="2 3" key="1">
    <citation type="submission" date="2017-04" db="EMBL/GenBank/DDBJ databases">
        <authorList>
            <person name="Afonso C.L."/>
            <person name="Miller P.J."/>
            <person name="Scott M.A."/>
            <person name="Spackman E."/>
            <person name="Goraichik I."/>
            <person name="Dimitrov K.M."/>
            <person name="Suarez D.L."/>
            <person name="Swayne D.E."/>
        </authorList>
    </citation>
    <scope>NUCLEOTIDE SEQUENCE [LARGE SCALE GENOMIC DNA]</scope>
    <source>
        <strain evidence="2 3">DSM 12555</strain>
    </source>
</reference>
<proteinExistence type="predicted"/>
<dbReference type="EMBL" id="FWXH01000002">
    <property type="protein sequence ID" value="SMC19771.1"/>
    <property type="molecule type" value="Genomic_DNA"/>
</dbReference>
<gene>
    <name evidence="2" type="ORF">SAMN02745134_00931</name>
</gene>
<feature type="transmembrane region" description="Helical" evidence="1">
    <location>
        <begin position="185"/>
        <end position="205"/>
    </location>
</feature>
<feature type="transmembrane region" description="Helical" evidence="1">
    <location>
        <begin position="217"/>
        <end position="240"/>
    </location>
</feature>
<protein>
    <submittedName>
        <fullName evidence="2">Uncharacterized protein</fullName>
    </submittedName>
</protein>
<name>A0A1W1X8F1_9CLOT</name>